<dbReference type="STRING" id="159291.SAMN05920897_101225"/>
<evidence type="ECO:0000313" key="4">
    <source>
        <dbReference type="Proteomes" id="UP000186400"/>
    </source>
</evidence>
<name>A0A1N6NF06_9SPIO</name>
<reference evidence="3 4" key="1">
    <citation type="submission" date="2017-01" db="EMBL/GenBank/DDBJ databases">
        <authorList>
            <person name="Mah S.A."/>
            <person name="Swanson W.J."/>
            <person name="Moy G.W."/>
            <person name="Vacquier V.D."/>
        </authorList>
    </citation>
    <scope>NUCLEOTIDE SEQUENCE [LARGE SCALE GENOMIC DNA]</scope>
    <source>
        <strain evidence="3 4">ASpG1</strain>
    </source>
</reference>
<sequence length="175" mass="18501">MTSLAMIMIALLLHAGGAGVDSSSSVEIALYQGASLEGRWQGGTVRQEGIYSLPGDSGRLFVQRLHEPDLTYAVVFQPSRGENPPLLALLSLAALHRDGGLPRSGLPEGELLIPLEALHSAAAENQASRRDGVPEEKAPEQGELSGESGAVVLRWRPGEVEASVADQGILALLRY</sequence>
<evidence type="ECO:0000256" key="2">
    <source>
        <dbReference type="SAM" id="SignalP"/>
    </source>
</evidence>
<accession>A0A1N6NF06</accession>
<organism evidence="3 4">
    <name type="scientific">Alkalispirochaeta americana</name>
    <dbReference type="NCBI Taxonomy" id="159291"/>
    <lineage>
        <taxon>Bacteria</taxon>
        <taxon>Pseudomonadati</taxon>
        <taxon>Spirochaetota</taxon>
        <taxon>Spirochaetia</taxon>
        <taxon>Spirochaetales</taxon>
        <taxon>Spirochaetaceae</taxon>
        <taxon>Alkalispirochaeta</taxon>
    </lineage>
</organism>
<dbReference type="Proteomes" id="UP000186400">
    <property type="component" value="Unassembled WGS sequence"/>
</dbReference>
<dbReference type="EMBL" id="FTMS01000001">
    <property type="protein sequence ID" value="SIP90670.1"/>
    <property type="molecule type" value="Genomic_DNA"/>
</dbReference>
<gene>
    <name evidence="3" type="ORF">SAMN05920897_101225</name>
</gene>
<evidence type="ECO:0000256" key="1">
    <source>
        <dbReference type="SAM" id="MobiDB-lite"/>
    </source>
</evidence>
<evidence type="ECO:0000313" key="3">
    <source>
        <dbReference type="EMBL" id="SIP90670.1"/>
    </source>
</evidence>
<protein>
    <submittedName>
        <fullName evidence="3">Uncharacterized protein</fullName>
    </submittedName>
</protein>
<keyword evidence="2" id="KW-0732">Signal</keyword>
<feature type="compositionally biased region" description="Basic and acidic residues" evidence="1">
    <location>
        <begin position="127"/>
        <end position="140"/>
    </location>
</feature>
<feature type="chain" id="PRO_5012862343" evidence="2">
    <location>
        <begin position="21"/>
        <end position="175"/>
    </location>
</feature>
<feature type="signal peptide" evidence="2">
    <location>
        <begin position="1"/>
        <end position="20"/>
    </location>
</feature>
<keyword evidence="4" id="KW-1185">Reference proteome</keyword>
<feature type="region of interest" description="Disordered" evidence="1">
    <location>
        <begin position="123"/>
        <end position="145"/>
    </location>
</feature>
<dbReference type="AlphaFoldDB" id="A0A1N6NF06"/>
<proteinExistence type="predicted"/>